<dbReference type="Gene3D" id="3.20.20.140">
    <property type="entry name" value="Metal-dependent hydrolases"/>
    <property type="match status" value="1"/>
</dbReference>
<organism evidence="3 4">
    <name type="scientific">Pedobacter polaris</name>
    <dbReference type="NCBI Taxonomy" id="2571273"/>
    <lineage>
        <taxon>Bacteria</taxon>
        <taxon>Pseudomonadati</taxon>
        <taxon>Bacteroidota</taxon>
        <taxon>Sphingobacteriia</taxon>
        <taxon>Sphingobacteriales</taxon>
        <taxon>Sphingobacteriaceae</taxon>
        <taxon>Pedobacter</taxon>
    </lineage>
</organism>
<dbReference type="PANTHER" id="PTHR43794">
    <property type="entry name" value="AMINOHYDROLASE SSNA-RELATED"/>
    <property type="match status" value="1"/>
</dbReference>
<feature type="domain" description="Amidohydrolase-related" evidence="2">
    <location>
        <begin position="55"/>
        <end position="368"/>
    </location>
</feature>
<gene>
    <name evidence="3" type="ORF">FA048_05630</name>
</gene>
<dbReference type="InterPro" id="IPR006680">
    <property type="entry name" value="Amidohydro-rel"/>
</dbReference>
<evidence type="ECO:0000256" key="1">
    <source>
        <dbReference type="ARBA" id="ARBA00022801"/>
    </source>
</evidence>
<proteinExistence type="predicted"/>
<evidence type="ECO:0000259" key="2">
    <source>
        <dbReference type="Pfam" id="PF01979"/>
    </source>
</evidence>
<reference evidence="3 4" key="1">
    <citation type="submission" date="2019-04" db="EMBL/GenBank/DDBJ databases">
        <title>Pedobacter sp. RP-3-22 sp. nov., isolated from Arctic soil.</title>
        <authorList>
            <person name="Dahal R.H."/>
            <person name="Kim D.-U."/>
        </authorList>
    </citation>
    <scope>NUCLEOTIDE SEQUENCE [LARGE SCALE GENOMIC DNA]</scope>
    <source>
        <strain evidence="3 4">RP-3-22</strain>
    </source>
</reference>
<dbReference type="EMBL" id="SWBR01000001">
    <property type="protein sequence ID" value="TKC13097.1"/>
    <property type="molecule type" value="Genomic_DNA"/>
</dbReference>
<dbReference type="InterPro" id="IPR032466">
    <property type="entry name" value="Metal_Hydrolase"/>
</dbReference>
<dbReference type="InterPro" id="IPR050287">
    <property type="entry name" value="MTA/SAH_deaminase"/>
</dbReference>
<dbReference type="InterPro" id="IPR011059">
    <property type="entry name" value="Metal-dep_hydrolase_composite"/>
</dbReference>
<dbReference type="Proteomes" id="UP000309488">
    <property type="component" value="Unassembled WGS sequence"/>
</dbReference>
<name>A0A4U1CUZ9_9SPHI</name>
<evidence type="ECO:0000313" key="3">
    <source>
        <dbReference type="EMBL" id="TKC13097.1"/>
    </source>
</evidence>
<dbReference type="PANTHER" id="PTHR43794:SF11">
    <property type="entry name" value="AMIDOHYDROLASE-RELATED DOMAIN-CONTAINING PROTEIN"/>
    <property type="match status" value="1"/>
</dbReference>
<sequence>MQNFISAKWIFPVDAKPIEGGVLEIDADGVILQVLTAEEAKAKAINNIQHFEGWLIPGFVNTHCHLELSHMRGIINEGTGLPSFIKQILAHRQQPEEDILLAMQKADQEMYENGIVAVGDISNQLISKSIKLKSKVYYHTFVEVFGFNRPSLPIIEAGVQLKDDFAPLKASVVPHSPYSVSSELFNEINKVTQSDDILTIHNQETKGENELFESGVGAFADFFAELGIAQSDAHNQGRNSLNYHLPQLPKYTNTLLVHNTFTDKADVDFSKEQHQKLYWCLCPNANLYIENNLPDVDLLKNEDLKITLGTDSLASNHQLNILAEMQTLQDYKKVSFEEMLKWATLNGAEFLAIELQYGSLTVGKKPGILNISNVVDGTVTEKTTIKRLF</sequence>
<dbReference type="OrthoDB" id="9807210at2"/>
<dbReference type="SUPFAM" id="SSF51556">
    <property type="entry name" value="Metallo-dependent hydrolases"/>
    <property type="match status" value="1"/>
</dbReference>
<keyword evidence="4" id="KW-1185">Reference proteome</keyword>
<dbReference type="Gene3D" id="2.30.40.10">
    <property type="entry name" value="Urease, subunit C, domain 1"/>
    <property type="match status" value="1"/>
</dbReference>
<evidence type="ECO:0000313" key="4">
    <source>
        <dbReference type="Proteomes" id="UP000309488"/>
    </source>
</evidence>
<dbReference type="AlphaFoldDB" id="A0A4U1CUZ9"/>
<keyword evidence="1 3" id="KW-0378">Hydrolase</keyword>
<comment type="caution">
    <text evidence="3">The sequence shown here is derived from an EMBL/GenBank/DDBJ whole genome shotgun (WGS) entry which is preliminary data.</text>
</comment>
<dbReference type="SUPFAM" id="SSF51338">
    <property type="entry name" value="Composite domain of metallo-dependent hydrolases"/>
    <property type="match status" value="1"/>
</dbReference>
<dbReference type="RefSeq" id="WP_136839220.1">
    <property type="nucleotide sequence ID" value="NZ_SWBR01000001.1"/>
</dbReference>
<protein>
    <submittedName>
        <fullName evidence="3">Amidohydrolase</fullName>
    </submittedName>
</protein>
<accession>A0A4U1CUZ9</accession>
<dbReference type="Pfam" id="PF01979">
    <property type="entry name" value="Amidohydro_1"/>
    <property type="match status" value="1"/>
</dbReference>
<dbReference type="GO" id="GO:0016810">
    <property type="term" value="F:hydrolase activity, acting on carbon-nitrogen (but not peptide) bonds"/>
    <property type="evidence" value="ECO:0007669"/>
    <property type="project" value="InterPro"/>
</dbReference>